<evidence type="ECO:0000313" key="1">
    <source>
        <dbReference type="EMBL" id="WMV33426.1"/>
    </source>
</evidence>
<dbReference type="AlphaFoldDB" id="A0AAF0TUU5"/>
<gene>
    <name evidence="1" type="ORF">MTR67_026811</name>
</gene>
<dbReference type="Proteomes" id="UP001234989">
    <property type="component" value="Chromosome 6"/>
</dbReference>
<organism evidence="1 2">
    <name type="scientific">Solanum verrucosum</name>
    <dbReference type="NCBI Taxonomy" id="315347"/>
    <lineage>
        <taxon>Eukaryota</taxon>
        <taxon>Viridiplantae</taxon>
        <taxon>Streptophyta</taxon>
        <taxon>Embryophyta</taxon>
        <taxon>Tracheophyta</taxon>
        <taxon>Spermatophyta</taxon>
        <taxon>Magnoliopsida</taxon>
        <taxon>eudicotyledons</taxon>
        <taxon>Gunneridae</taxon>
        <taxon>Pentapetalae</taxon>
        <taxon>asterids</taxon>
        <taxon>lamiids</taxon>
        <taxon>Solanales</taxon>
        <taxon>Solanaceae</taxon>
        <taxon>Solanoideae</taxon>
        <taxon>Solaneae</taxon>
        <taxon>Solanum</taxon>
    </lineage>
</organism>
<evidence type="ECO:0000313" key="2">
    <source>
        <dbReference type="Proteomes" id="UP001234989"/>
    </source>
</evidence>
<sequence>MPRNTAEVLACWEEAGIEAKNRSYWRTIPACIWWTIWRERNARSFEDRSKSLQMIKTDCILLLCFLCTKSSPIGAEAILEVLESC</sequence>
<keyword evidence="2" id="KW-1185">Reference proteome</keyword>
<name>A0AAF0TUU5_SOLVR</name>
<dbReference type="EMBL" id="CP133617">
    <property type="protein sequence ID" value="WMV33426.1"/>
    <property type="molecule type" value="Genomic_DNA"/>
</dbReference>
<accession>A0AAF0TUU5</accession>
<proteinExistence type="predicted"/>
<reference evidence="1" key="1">
    <citation type="submission" date="2023-08" db="EMBL/GenBank/DDBJ databases">
        <title>A de novo genome assembly of Solanum verrucosum Schlechtendal, a Mexican diploid species geographically isolated from the other diploid A-genome species in potato relatives.</title>
        <authorList>
            <person name="Hosaka K."/>
        </authorList>
    </citation>
    <scope>NUCLEOTIDE SEQUENCE</scope>
    <source>
        <tissue evidence="1">Young leaves</tissue>
    </source>
</reference>
<protein>
    <submittedName>
        <fullName evidence="1">Uncharacterized protein</fullName>
    </submittedName>
</protein>